<evidence type="ECO:0008006" key="4">
    <source>
        <dbReference type="Google" id="ProtNLM"/>
    </source>
</evidence>
<proteinExistence type="predicted"/>
<protein>
    <recommendedName>
        <fullName evidence="4">Entericidin EcnA/B family protein</fullName>
    </recommendedName>
</protein>
<dbReference type="PROSITE" id="PS51257">
    <property type="entry name" value="PROKAR_LIPOPROTEIN"/>
    <property type="match status" value="1"/>
</dbReference>
<name>A0ABQ6P680_9SPHN</name>
<feature type="chain" id="PRO_5046969064" description="Entericidin EcnA/B family protein" evidence="1">
    <location>
        <begin position="20"/>
        <end position="43"/>
    </location>
</feature>
<keyword evidence="1" id="KW-0732">Signal</keyword>
<comment type="caution">
    <text evidence="2">The sequence shown here is derived from an EMBL/GenBank/DDBJ whole genome shotgun (WGS) entry which is preliminary data.</text>
</comment>
<dbReference type="RefSeq" id="WP_317973899.1">
    <property type="nucleotide sequence ID" value="NZ_BTFW01000001.1"/>
</dbReference>
<dbReference type="EMBL" id="BTFW01000001">
    <property type="protein sequence ID" value="GMM60079.1"/>
    <property type="molecule type" value="Genomic_DNA"/>
</dbReference>
<gene>
    <name evidence="2" type="ORF">NUTIK01_08560</name>
</gene>
<keyword evidence="3" id="KW-1185">Reference proteome</keyword>
<sequence length="43" mass="4357">MTRKIILAMTMGGLLLATAACNTVKGAGRDIQSIGQAGSDAIH</sequence>
<feature type="signal peptide" evidence="1">
    <location>
        <begin position="1"/>
        <end position="19"/>
    </location>
</feature>
<evidence type="ECO:0000256" key="1">
    <source>
        <dbReference type="SAM" id="SignalP"/>
    </source>
</evidence>
<accession>A0ABQ6P680</accession>
<evidence type="ECO:0000313" key="2">
    <source>
        <dbReference type="EMBL" id="GMM60079.1"/>
    </source>
</evidence>
<organism evidence="2 3">
    <name type="scientific">Novosphingobium pituita</name>
    <dbReference type="NCBI Taxonomy" id="3056842"/>
    <lineage>
        <taxon>Bacteria</taxon>
        <taxon>Pseudomonadati</taxon>
        <taxon>Pseudomonadota</taxon>
        <taxon>Alphaproteobacteria</taxon>
        <taxon>Sphingomonadales</taxon>
        <taxon>Sphingomonadaceae</taxon>
        <taxon>Novosphingobium</taxon>
    </lineage>
</organism>
<reference evidence="2 3" key="1">
    <citation type="submission" date="2023-06" db="EMBL/GenBank/DDBJ databases">
        <title>Draft genome sequence of Novosphingobium sp. strain IK01.</title>
        <authorList>
            <person name="Hatamoto M."/>
            <person name="Ikarashi T."/>
            <person name="Yamaguchi T."/>
        </authorList>
    </citation>
    <scope>NUCLEOTIDE SEQUENCE [LARGE SCALE GENOMIC DNA]</scope>
    <source>
        <strain evidence="2 3">IK01</strain>
    </source>
</reference>
<evidence type="ECO:0000313" key="3">
    <source>
        <dbReference type="Proteomes" id="UP001187221"/>
    </source>
</evidence>
<dbReference type="Proteomes" id="UP001187221">
    <property type="component" value="Unassembled WGS sequence"/>
</dbReference>